<dbReference type="EMBL" id="CP007128">
    <property type="protein sequence ID" value="AHG88275.1"/>
    <property type="molecule type" value="Genomic_DNA"/>
</dbReference>
<evidence type="ECO:0000313" key="4">
    <source>
        <dbReference type="EMBL" id="AHG88275.1"/>
    </source>
</evidence>
<dbReference type="PANTHER" id="PTHR43135:SF3">
    <property type="entry name" value="ALPHA-D-RIBOSE 1-METHYLPHOSPHONATE 5-TRIPHOSPHATE DIPHOSPHATASE"/>
    <property type="match status" value="1"/>
</dbReference>
<accession>W0RD89</accession>
<feature type="compositionally biased region" description="Polar residues" evidence="1">
    <location>
        <begin position="553"/>
        <end position="562"/>
    </location>
</feature>
<dbReference type="RefSeq" id="WP_104022211.1">
    <property type="nucleotide sequence ID" value="NZ_CP007128.1"/>
</dbReference>
<dbReference type="FunCoup" id="W0RD89">
    <property type="interactions" value="229"/>
</dbReference>
<dbReference type="STRING" id="861299.J421_0738"/>
<feature type="domain" description="Amidohydrolase-related" evidence="3">
    <location>
        <begin position="362"/>
        <end position="453"/>
    </location>
</feature>
<dbReference type="KEGG" id="gba:J421_0738"/>
<dbReference type="GO" id="GO:0016810">
    <property type="term" value="F:hydrolase activity, acting on carbon-nitrogen (but not peptide) bonds"/>
    <property type="evidence" value="ECO:0007669"/>
    <property type="project" value="InterPro"/>
</dbReference>
<sequence length="578" mass="58904">MVSVPRLARVVGAAGGTCSALALLAVPLAAQPASQRAVPSTYAITNARLVPVSGPVIEKGTIVVRDGLIAAVGAAVKPPADARVIDGTGLTVYPGLIDAYSSIGLPAQSTGGATGGRGGAGVAAFAANQQAQSAQSAGPSISPHPLGLRPEVTAVELLKPDAEAFAGPQSAGITAALTAPGSGIFQGQSAFITLGTGDAVSLVVKTPVTQNVGFTPLRTGGYPNSLLGVFSSLRQMLLDTQHYRDEQAAYARNARGMRRPEADPSLEALVPVIEGRQPVIMQASTQREIERALGLAKEFKLKAIVAGGSEAYLVADQLKAADVPVLLSLNFPHRTAAPSADADPDPIRVLKERVQAPKTAAQLAKAGVKFAFESGGITAWTDFLGNAQKAVEAGLPADQALRALTLGPAEILGVADRVGSLDAGKIANLTIVRGDLTARGARVTQLFVDGKPVTPRAPAADAATAVTASGAWTTSVSLEGTQYAVTLSLRQDGEKLGGSLQGDLGSGEISNGSIGADGAFRFTATVTYKGGTEEATFVGNLEGNAIRGRVQVVGNNPGNFSGTRPERGTGRPQRTPQE</sequence>
<feature type="chain" id="PRO_5004795372" description="Amidohydrolase-related domain-containing protein" evidence="2">
    <location>
        <begin position="23"/>
        <end position="578"/>
    </location>
</feature>
<feature type="region of interest" description="Disordered" evidence="1">
    <location>
        <begin position="553"/>
        <end position="578"/>
    </location>
</feature>
<protein>
    <recommendedName>
        <fullName evidence="3">Amidohydrolase-related domain-containing protein</fullName>
    </recommendedName>
</protein>
<keyword evidence="5" id="KW-1185">Reference proteome</keyword>
<dbReference type="InterPro" id="IPR032466">
    <property type="entry name" value="Metal_Hydrolase"/>
</dbReference>
<proteinExistence type="predicted"/>
<dbReference type="InterPro" id="IPR051781">
    <property type="entry name" value="Metallo-dep_Hydrolase"/>
</dbReference>
<dbReference type="HOGENOM" id="CLU_026493_0_0_0"/>
<gene>
    <name evidence="4" type="ORF">J421_0738</name>
</gene>
<dbReference type="Gene3D" id="2.30.40.10">
    <property type="entry name" value="Urease, subunit C, domain 1"/>
    <property type="match status" value="1"/>
</dbReference>
<organism evidence="4 5">
    <name type="scientific">Gemmatirosa kalamazoonensis</name>
    <dbReference type="NCBI Taxonomy" id="861299"/>
    <lineage>
        <taxon>Bacteria</taxon>
        <taxon>Pseudomonadati</taxon>
        <taxon>Gemmatimonadota</taxon>
        <taxon>Gemmatimonadia</taxon>
        <taxon>Gemmatimonadales</taxon>
        <taxon>Gemmatimonadaceae</taxon>
        <taxon>Gemmatirosa</taxon>
    </lineage>
</organism>
<dbReference type="OrthoDB" id="9776488at2"/>
<dbReference type="InterPro" id="IPR011059">
    <property type="entry name" value="Metal-dep_hydrolase_composite"/>
</dbReference>
<dbReference type="Gene3D" id="3.20.20.140">
    <property type="entry name" value="Metal-dependent hydrolases"/>
    <property type="match status" value="1"/>
</dbReference>
<dbReference type="InterPro" id="IPR006680">
    <property type="entry name" value="Amidohydro-rel"/>
</dbReference>
<dbReference type="SUPFAM" id="SSF51338">
    <property type="entry name" value="Composite domain of metallo-dependent hydrolases"/>
    <property type="match status" value="1"/>
</dbReference>
<dbReference type="PANTHER" id="PTHR43135">
    <property type="entry name" value="ALPHA-D-RIBOSE 1-METHYLPHOSPHONATE 5-TRIPHOSPHATE DIPHOSPHATASE"/>
    <property type="match status" value="1"/>
</dbReference>
<evidence type="ECO:0000256" key="2">
    <source>
        <dbReference type="SAM" id="SignalP"/>
    </source>
</evidence>
<reference evidence="4 5" key="1">
    <citation type="journal article" date="2014" name="Genome Announc.">
        <title>Genome Sequence and Methylome of Soil Bacterium Gemmatirosa kalamazoonensis KBS708T, a Member of the Rarely Cultivated Gemmatimonadetes Phylum.</title>
        <authorList>
            <person name="Debruyn J.M."/>
            <person name="Radosevich M."/>
            <person name="Wommack K.E."/>
            <person name="Polson S.W."/>
            <person name="Hauser L.J."/>
            <person name="Fawaz M.N."/>
            <person name="Korlach J."/>
            <person name="Tsai Y.C."/>
        </authorList>
    </citation>
    <scope>NUCLEOTIDE SEQUENCE [LARGE SCALE GENOMIC DNA]</scope>
    <source>
        <strain evidence="4 5">KBS708</strain>
    </source>
</reference>
<evidence type="ECO:0000259" key="3">
    <source>
        <dbReference type="Pfam" id="PF01979"/>
    </source>
</evidence>
<dbReference type="AlphaFoldDB" id="W0RD89"/>
<evidence type="ECO:0000313" key="5">
    <source>
        <dbReference type="Proteomes" id="UP000019151"/>
    </source>
</evidence>
<keyword evidence="2" id="KW-0732">Signal</keyword>
<dbReference type="Proteomes" id="UP000019151">
    <property type="component" value="Chromosome"/>
</dbReference>
<dbReference type="Pfam" id="PF01979">
    <property type="entry name" value="Amidohydro_1"/>
    <property type="match status" value="1"/>
</dbReference>
<evidence type="ECO:0000256" key="1">
    <source>
        <dbReference type="SAM" id="MobiDB-lite"/>
    </source>
</evidence>
<dbReference type="InParanoid" id="W0RD89"/>
<feature type="signal peptide" evidence="2">
    <location>
        <begin position="1"/>
        <end position="22"/>
    </location>
</feature>
<dbReference type="eggNOG" id="COG1228">
    <property type="taxonomic scope" value="Bacteria"/>
</dbReference>
<dbReference type="SUPFAM" id="SSF51556">
    <property type="entry name" value="Metallo-dependent hydrolases"/>
    <property type="match status" value="1"/>
</dbReference>
<name>W0RD89_9BACT</name>